<accession>A0A347W7M6</accession>
<dbReference type="KEGG" id="ksc:CD178_00029"/>
<reference evidence="2 3" key="1">
    <citation type="submission" date="2017-08" db="EMBL/GenBank/DDBJ databases">
        <title>Complete genome sequence of Gluconacetobacter saccharivorans CV1 isolated from Fermented Vinegar.</title>
        <authorList>
            <person name="Kim S.-Y."/>
        </authorList>
    </citation>
    <scope>NUCLEOTIDE SEQUENCE [LARGE SCALE GENOMIC DNA]</scope>
    <source>
        <strain evidence="2 3">CV1</strain>
    </source>
</reference>
<dbReference type="EMBL" id="CP023036">
    <property type="protein sequence ID" value="AXY20869.1"/>
    <property type="molecule type" value="Genomic_DNA"/>
</dbReference>
<dbReference type="Gene3D" id="3.30.420.10">
    <property type="entry name" value="Ribonuclease H-like superfamily/Ribonuclease H"/>
    <property type="match status" value="1"/>
</dbReference>
<evidence type="ECO:0000313" key="2">
    <source>
        <dbReference type="EMBL" id="AXY20869.1"/>
    </source>
</evidence>
<dbReference type="InterPro" id="IPR036397">
    <property type="entry name" value="RNaseH_sf"/>
</dbReference>
<organism evidence="2 3">
    <name type="scientific">Komagataeibacter saccharivorans</name>
    <dbReference type="NCBI Taxonomy" id="265959"/>
    <lineage>
        <taxon>Bacteria</taxon>
        <taxon>Pseudomonadati</taxon>
        <taxon>Pseudomonadota</taxon>
        <taxon>Alphaproteobacteria</taxon>
        <taxon>Acetobacterales</taxon>
        <taxon>Acetobacteraceae</taxon>
        <taxon>Komagataeibacter</taxon>
    </lineage>
</organism>
<dbReference type="Pfam" id="PF13358">
    <property type="entry name" value="DDE_3"/>
    <property type="match status" value="1"/>
</dbReference>
<sequence length="107" mass="12181">MHIDGILYSLAWDDHAIVRLDLAPWHTTAKLRLPRNINLIFLPSRAPELSPVENVWESLCTNWLANTVFDDMDNIINAACNAWNNLVALPDTICSTGFKKWAHKGQR</sequence>
<evidence type="ECO:0000259" key="1">
    <source>
        <dbReference type="Pfam" id="PF13358"/>
    </source>
</evidence>
<protein>
    <recommendedName>
        <fullName evidence="1">Tc1-like transposase DDE domain-containing protein</fullName>
    </recommendedName>
</protein>
<dbReference type="Proteomes" id="UP000264120">
    <property type="component" value="Chromosome"/>
</dbReference>
<name>A0A347W7M6_9PROT</name>
<dbReference type="AlphaFoldDB" id="A0A347W7M6"/>
<proteinExistence type="predicted"/>
<gene>
    <name evidence="2" type="ORF">CD178_00029</name>
</gene>
<keyword evidence="3" id="KW-1185">Reference proteome</keyword>
<evidence type="ECO:0000313" key="3">
    <source>
        <dbReference type="Proteomes" id="UP000264120"/>
    </source>
</evidence>
<feature type="domain" description="Tc1-like transposase DDE" evidence="1">
    <location>
        <begin position="12"/>
        <end position="75"/>
    </location>
</feature>
<dbReference type="GO" id="GO:0003676">
    <property type="term" value="F:nucleic acid binding"/>
    <property type="evidence" value="ECO:0007669"/>
    <property type="project" value="InterPro"/>
</dbReference>
<dbReference type="InterPro" id="IPR038717">
    <property type="entry name" value="Tc1-like_DDE_dom"/>
</dbReference>